<accession>A0A8B7UZR0</accession>
<dbReference type="KEGG" id="ccan:109689467"/>
<comment type="subcellular location">
    <subcellularLocation>
        <location evidence="1">Nucleus</location>
    </subcellularLocation>
</comment>
<keyword evidence="2" id="KW-0539">Nucleus</keyword>
<evidence type="ECO:0000256" key="1">
    <source>
        <dbReference type="ARBA" id="ARBA00004123"/>
    </source>
</evidence>
<dbReference type="Gene3D" id="1.10.1740.100">
    <property type="entry name" value="Set2, Rpb1 interacting domain"/>
    <property type="match status" value="1"/>
</dbReference>
<evidence type="ECO:0000256" key="2">
    <source>
        <dbReference type="ARBA" id="ARBA00023242"/>
    </source>
</evidence>
<feature type="domain" description="Set2 Rpb1 interacting" evidence="3">
    <location>
        <begin position="53"/>
        <end position="134"/>
    </location>
</feature>
<evidence type="ECO:0000259" key="3">
    <source>
        <dbReference type="Pfam" id="PF08236"/>
    </source>
</evidence>
<evidence type="ECO:0000313" key="4">
    <source>
        <dbReference type="RefSeq" id="XP_020023920.1"/>
    </source>
</evidence>
<dbReference type="PANTHER" id="PTHR46711">
    <property type="entry name" value="HISTONE-LYSINE N-METHYLTRANSFERASE SETD2"/>
    <property type="match status" value="1"/>
</dbReference>
<proteinExistence type="predicted"/>
<dbReference type="GO" id="GO:0005634">
    <property type="term" value="C:nucleus"/>
    <property type="evidence" value="ECO:0007669"/>
    <property type="project" value="TreeGrafter"/>
</dbReference>
<name>A0A8B7UZR0_CASCN</name>
<reference evidence="4" key="1">
    <citation type="submission" date="2025-08" db="UniProtKB">
        <authorList>
            <consortium name="RefSeq"/>
        </authorList>
    </citation>
    <scope>IDENTIFICATION</scope>
    <source>
        <tissue evidence="4">Leukocyte</tissue>
    </source>
</reference>
<dbReference type="InterPro" id="IPR013257">
    <property type="entry name" value="SRI"/>
</dbReference>
<gene>
    <name evidence="4" type="primary">LOC109689467</name>
</gene>
<organism evidence="4">
    <name type="scientific">Castor canadensis</name>
    <name type="common">American beaver</name>
    <dbReference type="NCBI Taxonomy" id="51338"/>
    <lineage>
        <taxon>Eukaryota</taxon>
        <taxon>Metazoa</taxon>
        <taxon>Chordata</taxon>
        <taxon>Craniata</taxon>
        <taxon>Vertebrata</taxon>
        <taxon>Euteleostomi</taxon>
        <taxon>Mammalia</taxon>
        <taxon>Eutheria</taxon>
        <taxon>Euarchontoglires</taxon>
        <taxon>Glires</taxon>
        <taxon>Rodentia</taxon>
        <taxon>Castorimorpha</taxon>
        <taxon>Castoridae</taxon>
        <taxon>Castor</taxon>
    </lineage>
</organism>
<sequence length="142" mass="16576">MRAFLLCFPPVLFPTLDHLVLSSIIHHVTSKKPKTAEADTSSELAKKSKEVFRKEMSQFIVQCLNPYRKPDCKVGRITTTEDFKHLARKLTHGVMNKELKYCKNPEDLECNENVKHKTKEYIKKYMQKFGAVYKPKEDTELE</sequence>
<dbReference type="AlphaFoldDB" id="A0A8B7UZR0"/>
<dbReference type="InterPro" id="IPR042294">
    <property type="entry name" value="SETD2_animal"/>
</dbReference>
<dbReference type="OrthoDB" id="422362at2759"/>
<protein>
    <submittedName>
        <fullName evidence="4">Histone-lysine N-methyltransferase SETD2-like</fullName>
    </submittedName>
</protein>
<dbReference type="FunFam" id="1.10.1740.100:FF:000001">
    <property type="entry name" value="Histone-lysine N-methyltransferase"/>
    <property type="match status" value="1"/>
</dbReference>
<dbReference type="PANTHER" id="PTHR46711:SF1">
    <property type="entry name" value="HISTONE-LYSINE N-METHYLTRANSFERASE SETD2"/>
    <property type="match status" value="1"/>
</dbReference>
<dbReference type="GO" id="GO:0006355">
    <property type="term" value="P:regulation of DNA-templated transcription"/>
    <property type="evidence" value="ECO:0007669"/>
    <property type="project" value="InterPro"/>
</dbReference>
<dbReference type="InterPro" id="IPR038190">
    <property type="entry name" value="SRI_sf"/>
</dbReference>
<dbReference type="Pfam" id="PF08236">
    <property type="entry name" value="SRI"/>
    <property type="match status" value="1"/>
</dbReference>
<dbReference type="RefSeq" id="XP_020023920.1">
    <property type="nucleotide sequence ID" value="XM_020168331.1"/>
</dbReference>
<dbReference type="GO" id="GO:0005694">
    <property type="term" value="C:chromosome"/>
    <property type="evidence" value="ECO:0007669"/>
    <property type="project" value="InterPro"/>
</dbReference>
<dbReference type="GO" id="GO:0046975">
    <property type="term" value="F:histone H3K36 methyltransferase activity"/>
    <property type="evidence" value="ECO:0007669"/>
    <property type="project" value="InterPro"/>
</dbReference>